<sequence length="76" mass="8690">MSFYKWLIKNYKGSGCPKGDLADDAVRDSEFSKNSSSFKQILNYLNSQGDCYGCISAFEEAFNEFEKLVPKCKKRL</sequence>
<dbReference type="InterPro" id="IPR036806">
    <property type="entry name" value="YozE_SAM-like_sf"/>
</dbReference>
<dbReference type="Gene3D" id="1.10.150.260">
    <property type="entry name" value="YozE SAM-like"/>
    <property type="match status" value="1"/>
</dbReference>
<dbReference type="Pfam" id="PF06855">
    <property type="entry name" value="YozE_SAM_like"/>
    <property type="match status" value="1"/>
</dbReference>
<dbReference type="Proteomes" id="UP001335720">
    <property type="component" value="Chromosome"/>
</dbReference>
<dbReference type="InterPro" id="IPR023089">
    <property type="entry name" value="YozE_SAM-like"/>
</dbReference>
<dbReference type="KEGG" id="ptrh:RsTaC01_0824"/>
<evidence type="ECO:0000259" key="1">
    <source>
        <dbReference type="Pfam" id="PF06855"/>
    </source>
</evidence>
<feature type="domain" description="YozE SAM-like" evidence="1">
    <location>
        <begin position="2"/>
        <end position="66"/>
    </location>
</feature>
<accession>A0AA48HWZ0</accession>
<dbReference type="AlphaFoldDB" id="A0AA48HWZ0"/>
<organism evidence="2">
    <name type="scientific">Candidatus Paraimprobicoccus trichonymphae</name>
    <dbReference type="NCBI Taxonomy" id="3033793"/>
    <lineage>
        <taxon>Bacteria</taxon>
        <taxon>Bacillati</taxon>
        <taxon>Bacillota</taxon>
        <taxon>Clostridia</taxon>
        <taxon>Candidatus Paraimprobicoccus</taxon>
    </lineage>
</organism>
<reference evidence="2" key="1">
    <citation type="journal article" date="2023" name="ISME J.">
        <title>Emergence of putative energy parasites within Clostridia revealed by genome analysis of a novel endosymbiotic clade.</title>
        <authorList>
            <person name="Takahashi K."/>
            <person name="Kuwahara H."/>
            <person name="Horikawa Y."/>
            <person name="Izawa K."/>
            <person name="Kato D."/>
            <person name="Inagaki T."/>
            <person name="Yuki M."/>
            <person name="Ohkuma M."/>
            <person name="Hongoh Y."/>
        </authorList>
    </citation>
    <scope>NUCLEOTIDE SEQUENCE</scope>
    <source>
        <strain evidence="2">RsTa-C01</strain>
    </source>
</reference>
<proteinExistence type="predicted"/>
<dbReference type="EMBL" id="AP027925">
    <property type="protein sequence ID" value="BED92913.1"/>
    <property type="molecule type" value="Genomic_DNA"/>
</dbReference>
<evidence type="ECO:0000313" key="2">
    <source>
        <dbReference type="EMBL" id="BED92913.1"/>
    </source>
</evidence>
<gene>
    <name evidence="2" type="ORF">RsTaC01_0824</name>
</gene>
<dbReference type="SUPFAM" id="SSF140652">
    <property type="entry name" value="YozE-like"/>
    <property type="match status" value="1"/>
</dbReference>
<protein>
    <submittedName>
        <fullName evidence="2">Sterile alpha motif-like domain-containing protein</fullName>
    </submittedName>
</protein>
<name>A0AA48HWZ0_9FIRM</name>